<evidence type="ECO:0000313" key="2">
    <source>
        <dbReference type="Proteomes" id="UP000176294"/>
    </source>
</evidence>
<protein>
    <submittedName>
        <fullName evidence="1">Uncharacterized protein</fullName>
    </submittedName>
</protein>
<comment type="caution">
    <text evidence="1">The sequence shown here is derived from an EMBL/GenBank/DDBJ whole genome shotgun (WGS) entry which is preliminary data.</text>
</comment>
<dbReference type="RefSeq" id="WP_070730352.1">
    <property type="nucleotide sequence ID" value="NZ_MDZB01000153.1"/>
</dbReference>
<dbReference type="EMBL" id="MDZB01000153">
    <property type="protein sequence ID" value="OGX81991.1"/>
    <property type="molecule type" value="Genomic_DNA"/>
</dbReference>
<accession>A0A1G1STS8</accession>
<dbReference type="STRING" id="1908237.BEN47_05060"/>
<reference evidence="1 2" key="1">
    <citation type="submission" date="2016-08" db="EMBL/GenBank/DDBJ databases">
        <title>Hymenobacter coccineus sp. nov., Hymenobacter lapidarius sp. nov. and Hymenobacter glacialis sp. nov., isolated from Antarctic soil.</title>
        <authorList>
            <person name="Sedlacek I."/>
            <person name="Kralova S."/>
            <person name="Kyrova K."/>
            <person name="Maslanova I."/>
            <person name="Stankova E."/>
            <person name="Vrbovska V."/>
            <person name="Nemec M."/>
            <person name="Bartak M."/>
            <person name="Svec P."/>
            <person name="Busse H.-J."/>
            <person name="Pantucek R."/>
        </authorList>
    </citation>
    <scope>NUCLEOTIDE SEQUENCE [LARGE SCALE GENOMIC DNA]</scope>
    <source>
        <strain evidence="1 2">CCM 8643</strain>
    </source>
</reference>
<evidence type="ECO:0000313" key="1">
    <source>
        <dbReference type="EMBL" id="OGX81991.1"/>
    </source>
</evidence>
<dbReference type="AlphaFoldDB" id="A0A1G1STS8"/>
<name>A0A1G1STS8_9BACT</name>
<dbReference type="Proteomes" id="UP000176294">
    <property type="component" value="Unassembled WGS sequence"/>
</dbReference>
<organism evidence="1 2">
    <name type="scientific">Hymenobacter lapidarius</name>
    <dbReference type="NCBI Taxonomy" id="1908237"/>
    <lineage>
        <taxon>Bacteria</taxon>
        <taxon>Pseudomonadati</taxon>
        <taxon>Bacteroidota</taxon>
        <taxon>Cytophagia</taxon>
        <taxon>Cytophagales</taxon>
        <taxon>Hymenobacteraceae</taxon>
        <taxon>Hymenobacter</taxon>
    </lineage>
</organism>
<keyword evidence="2" id="KW-1185">Reference proteome</keyword>
<gene>
    <name evidence="1" type="ORF">BEN47_05060</name>
</gene>
<proteinExistence type="predicted"/>
<sequence>METSSFPLAEIADAQNESNIFAFDRGCIGRHLTRLQRIYATKCAQLEAFYFFFDEGQPDIVLRSGTGKELALRLPAGSQVGDIYSNLRDALDSELRELERQIVLAHQEVERDAYETQLCGHTSNGKPDYVPAILALCVPVAPNATHSTSETADVLVNLFHSTAA</sequence>